<dbReference type="InterPro" id="IPR021799">
    <property type="entry name" value="PIN-like_prokaryotic"/>
</dbReference>
<dbReference type="Pfam" id="PF11848">
    <property type="entry name" value="DUF3368"/>
    <property type="match status" value="1"/>
</dbReference>
<dbReference type="Gene3D" id="3.40.50.1010">
    <property type="entry name" value="5'-nuclease"/>
    <property type="match status" value="1"/>
</dbReference>
<reference evidence="2" key="1">
    <citation type="journal article" date="2011" name="Stand. Genomic Sci.">
        <title>Genome sequence of the filamentous, gliding Thiothrix nivea neotype strain (JP2(T)).</title>
        <authorList>
            <person name="Lapidus A."/>
            <person name="Nolan M."/>
            <person name="Lucas S."/>
            <person name="Glavina Del Rio T."/>
            <person name="Tice H."/>
            <person name="Cheng J.F."/>
            <person name="Tapia R."/>
            <person name="Han C."/>
            <person name="Goodwin L."/>
            <person name="Pitluck S."/>
            <person name="Liolios K."/>
            <person name="Pagani I."/>
            <person name="Ivanova N."/>
            <person name="Huntemann M."/>
            <person name="Mavromatis K."/>
            <person name="Mikhailova N."/>
            <person name="Pati A."/>
            <person name="Chen A."/>
            <person name="Palaniappan K."/>
            <person name="Land M."/>
            <person name="Brambilla E.M."/>
            <person name="Rohde M."/>
            <person name="Abt B."/>
            <person name="Verbarg S."/>
            <person name="Goker M."/>
            <person name="Bristow J."/>
            <person name="Eisen J.A."/>
            <person name="Markowitz V."/>
            <person name="Hugenholtz P."/>
            <person name="Kyrpides N.C."/>
            <person name="Klenk H.P."/>
            <person name="Woyke T."/>
        </authorList>
    </citation>
    <scope>NUCLEOTIDE SEQUENCE [LARGE SCALE GENOMIC DNA]</scope>
    <source>
        <strain evidence="2">ATCC 35100 / DSM 5205 / JP2</strain>
    </source>
</reference>
<dbReference type="RefSeq" id="WP_002708434.1">
    <property type="nucleotide sequence ID" value="NZ_JH651384.1"/>
</dbReference>
<name>A0A656HG81_THINJ</name>
<dbReference type="OrthoDB" id="1550514at2"/>
<keyword evidence="2" id="KW-1185">Reference proteome</keyword>
<evidence type="ECO:0000313" key="2">
    <source>
        <dbReference type="Proteomes" id="UP000005317"/>
    </source>
</evidence>
<proteinExistence type="predicted"/>
<gene>
    <name evidence="1" type="ORF">Thini_1930</name>
</gene>
<protein>
    <recommendedName>
        <fullName evidence="3">PIN domain-containing protein</fullName>
    </recommendedName>
</protein>
<organism evidence="1 2">
    <name type="scientific">Thiothrix nivea (strain ATCC 35100 / DSM 5205 / JP2)</name>
    <dbReference type="NCBI Taxonomy" id="870187"/>
    <lineage>
        <taxon>Bacteria</taxon>
        <taxon>Pseudomonadati</taxon>
        <taxon>Pseudomonadota</taxon>
        <taxon>Gammaproteobacteria</taxon>
        <taxon>Thiotrichales</taxon>
        <taxon>Thiotrichaceae</taxon>
        <taxon>Thiothrix</taxon>
    </lineage>
</organism>
<sequence length="162" mass="18207">MLLIVDANVLIDYALADPSILGLASRCLGNVFIPRVILREVKQLDADDCERYGLTIVDEPLEILMQAANSRLGPLSNPDKVCLLLAKANQWICVTNEKPLHKFCKLENVETLWGLRLMLELVACQCLASDTAKRVALEIHRNNPRYITEAIYAEFCRKLAGR</sequence>
<evidence type="ECO:0000313" key="1">
    <source>
        <dbReference type="EMBL" id="EIJ34506.1"/>
    </source>
</evidence>
<dbReference type="EMBL" id="JH651384">
    <property type="protein sequence ID" value="EIJ34506.1"/>
    <property type="molecule type" value="Genomic_DNA"/>
</dbReference>
<dbReference type="AlphaFoldDB" id="A0A656HG81"/>
<dbReference type="SUPFAM" id="SSF88723">
    <property type="entry name" value="PIN domain-like"/>
    <property type="match status" value="1"/>
</dbReference>
<dbReference type="Proteomes" id="UP000005317">
    <property type="component" value="Unassembled WGS sequence"/>
</dbReference>
<dbReference type="InterPro" id="IPR029060">
    <property type="entry name" value="PIN-like_dom_sf"/>
</dbReference>
<evidence type="ECO:0008006" key="3">
    <source>
        <dbReference type="Google" id="ProtNLM"/>
    </source>
</evidence>
<accession>A0A656HG81</accession>